<dbReference type="Proteomes" id="UP000324632">
    <property type="component" value="Chromosome 5"/>
</dbReference>
<dbReference type="AlphaFoldDB" id="A0A5A9PKM7"/>
<dbReference type="SUPFAM" id="SSF53098">
    <property type="entry name" value="Ribonuclease H-like"/>
    <property type="match status" value="1"/>
</dbReference>
<evidence type="ECO:0000313" key="3">
    <source>
        <dbReference type="EMBL" id="KAA0721297.1"/>
    </source>
</evidence>
<feature type="compositionally biased region" description="Basic and acidic residues" evidence="1">
    <location>
        <begin position="49"/>
        <end position="63"/>
    </location>
</feature>
<gene>
    <name evidence="3" type="ORF">E1301_Tti018162</name>
</gene>
<dbReference type="PANTHER" id="PTHR45749">
    <property type="match status" value="1"/>
</dbReference>
<keyword evidence="4" id="KW-1185">Reference proteome</keyword>
<protein>
    <recommendedName>
        <fullName evidence="2">TTF-type domain-containing protein</fullName>
    </recommendedName>
</protein>
<reference evidence="3 4" key="1">
    <citation type="journal article" date="2019" name="Mol. Ecol. Resour.">
        <title>Chromosome-level genome assembly of Triplophysa tibetana, a fish adapted to the harsh high-altitude environment of the Tibetan Plateau.</title>
        <authorList>
            <person name="Yang X."/>
            <person name="Liu H."/>
            <person name="Ma Z."/>
            <person name="Zou Y."/>
            <person name="Zou M."/>
            <person name="Mao Y."/>
            <person name="Li X."/>
            <person name="Wang H."/>
            <person name="Chen T."/>
            <person name="Wang W."/>
            <person name="Yang R."/>
        </authorList>
    </citation>
    <scope>NUCLEOTIDE SEQUENCE [LARGE SCALE GENOMIC DNA]</scope>
    <source>
        <strain evidence="3">TTIB1903HZAU</strain>
        <tissue evidence="3">Muscle</tissue>
    </source>
</reference>
<feature type="compositionally biased region" description="Basic and acidic residues" evidence="1">
    <location>
        <begin position="27"/>
        <end position="42"/>
    </location>
</feature>
<sequence>MDLRKWFTTTSTTSVKTVMPSTSTTSDVDRPVTEASPSDRRRASVTASSHDDDTCPDDLGKDEPLQIRLNSYPTRLFGTRNRSFLHAWFQKRDWLEYSAKADAAFCYPCRKFSAGSARQIKIGQPQSGTRLDPAFTTNGFHDWKHAVETNKGFSRHEMSKEHLTCYSMWKEKVSRIDKGKEISTLLYAEQIQRNRYYMSSLIDVVEFLVSNQLPLRGKIEAFDHMDEGGSGLIMSLLEFRIRKDPQLSEIVKTIPKNVTYTSHEIQNELVAVMSSLVLDAIVKEIGDSWFTVKVDGTRDPTGMENISIVIRYFNEKTLEITERLLVMTIANSGDAQTITNMILSELSKAGLNASEILSQVYDGAVVMSGKCGGVQRLLQEKVGREIPYVHCLNHQLHLVVVHMLSAEKAIQDFFSICNALYNFCRKPTVALQYRGDRLKRLFDQRWTGRLATVAVIVSSFEDITSVLEHVSSARTYGAEVRMEAVGLLREVSDESFLFICNFIHKVLLLLNPANIILQGEDTDLLTGMKLVSSAAECVRNLRGEDEFCILCDTVTASTKDTPVSAKRRRQVNKNLTEYVVEETTGANIIDKVELRRLYFSALDHILDEIEVRFSERNSKFAAALAALDPENETFLDVKSIKPIMDLTNSTIVETECIVAKQYISRIKEEESQQMMTTRRLLSEHHKVLEAMPSVLSALKLAVTFGASTAMCENSFSVLKNVFTDNRRSMNHTRKYQLVQLAFERDLTKKMCNKWKDLVLRKFNSSTRRLQLF</sequence>
<dbReference type="SMART" id="SM00597">
    <property type="entry name" value="ZnF_TTF"/>
    <property type="match status" value="1"/>
</dbReference>
<accession>A0A5A9PKM7</accession>
<proteinExistence type="predicted"/>
<dbReference type="EMBL" id="SOYY01000005">
    <property type="protein sequence ID" value="KAA0721297.1"/>
    <property type="molecule type" value="Genomic_DNA"/>
</dbReference>
<evidence type="ECO:0000313" key="4">
    <source>
        <dbReference type="Proteomes" id="UP000324632"/>
    </source>
</evidence>
<organism evidence="3 4">
    <name type="scientific">Triplophysa tibetana</name>
    <dbReference type="NCBI Taxonomy" id="1572043"/>
    <lineage>
        <taxon>Eukaryota</taxon>
        <taxon>Metazoa</taxon>
        <taxon>Chordata</taxon>
        <taxon>Craniata</taxon>
        <taxon>Vertebrata</taxon>
        <taxon>Euteleostomi</taxon>
        <taxon>Actinopterygii</taxon>
        <taxon>Neopterygii</taxon>
        <taxon>Teleostei</taxon>
        <taxon>Ostariophysi</taxon>
        <taxon>Cypriniformes</taxon>
        <taxon>Nemacheilidae</taxon>
        <taxon>Triplophysa</taxon>
    </lineage>
</organism>
<dbReference type="InterPro" id="IPR025398">
    <property type="entry name" value="DUF4371"/>
</dbReference>
<dbReference type="InterPro" id="IPR006580">
    <property type="entry name" value="Znf_TTF"/>
</dbReference>
<name>A0A5A9PKM7_9TELE</name>
<evidence type="ECO:0000259" key="2">
    <source>
        <dbReference type="SMART" id="SM00597"/>
    </source>
</evidence>
<feature type="compositionally biased region" description="Low complexity" evidence="1">
    <location>
        <begin position="17"/>
        <end position="26"/>
    </location>
</feature>
<comment type="caution">
    <text evidence="3">The sequence shown here is derived from an EMBL/GenBank/DDBJ whole genome shotgun (WGS) entry which is preliminary data.</text>
</comment>
<dbReference type="Pfam" id="PF14291">
    <property type="entry name" value="DUF4371"/>
    <property type="match status" value="1"/>
</dbReference>
<feature type="region of interest" description="Disordered" evidence="1">
    <location>
        <begin position="17"/>
        <end position="63"/>
    </location>
</feature>
<dbReference type="InterPro" id="IPR012337">
    <property type="entry name" value="RNaseH-like_sf"/>
</dbReference>
<evidence type="ECO:0000256" key="1">
    <source>
        <dbReference type="SAM" id="MobiDB-lite"/>
    </source>
</evidence>
<feature type="domain" description="TTF-type" evidence="2">
    <location>
        <begin position="80"/>
        <end position="181"/>
    </location>
</feature>
<dbReference type="PANTHER" id="PTHR45749:SF37">
    <property type="entry name" value="OS05G0311600 PROTEIN"/>
    <property type="match status" value="1"/>
</dbReference>